<feature type="transmembrane region" description="Helical" evidence="2">
    <location>
        <begin position="20"/>
        <end position="38"/>
    </location>
</feature>
<keyword evidence="2" id="KW-1133">Transmembrane helix</keyword>
<dbReference type="InterPro" id="IPR032820">
    <property type="entry name" value="ATPase_put"/>
</dbReference>
<dbReference type="Proteomes" id="UP000319976">
    <property type="component" value="Chromosome"/>
</dbReference>
<reference evidence="3 4" key="1">
    <citation type="submission" date="2019-02" db="EMBL/GenBank/DDBJ databases">
        <title>Deep-cultivation of Planctomycetes and their phenomic and genomic characterization uncovers novel biology.</title>
        <authorList>
            <person name="Wiegand S."/>
            <person name="Jogler M."/>
            <person name="Boedeker C."/>
            <person name="Pinto D."/>
            <person name="Vollmers J."/>
            <person name="Rivas-Marin E."/>
            <person name="Kohn T."/>
            <person name="Peeters S.H."/>
            <person name="Heuer A."/>
            <person name="Rast P."/>
            <person name="Oberbeckmann S."/>
            <person name="Bunk B."/>
            <person name="Jeske O."/>
            <person name="Meyerdierks A."/>
            <person name="Storesund J.E."/>
            <person name="Kallscheuer N."/>
            <person name="Luecker S."/>
            <person name="Lage O.M."/>
            <person name="Pohl T."/>
            <person name="Merkel B.J."/>
            <person name="Hornburger P."/>
            <person name="Mueller R.-W."/>
            <person name="Bruemmer F."/>
            <person name="Labrenz M."/>
            <person name="Spormann A.M."/>
            <person name="Op den Camp H."/>
            <person name="Overmann J."/>
            <person name="Amann R."/>
            <person name="Jetten M.S.M."/>
            <person name="Mascher T."/>
            <person name="Medema M.H."/>
            <person name="Devos D.P."/>
            <person name="Kaster A.-K."/>
            <person name="Ovreas L."/>
            <person name="Rohde M."/>
            <person name="Galperin M.Y."/>
            <person name="Jogler C."/>
        </authorList>
    </citation>
    <scope>NUCLEOTIDE SEQUENCE [LARGE SCALE GENOMIC DNA]</scope>
    <source>
        <strain evidence="3 4">V22</strain>
    </source>
</reference>
<dbReference type="AlphaFoldDB" id="A0A517T6G2"/>
<evidence type="ECO:0000313" key="4">
    <source>
        <dbReference type="Proteomes" id="UP000319976"/>
    </source>
</evidence>
<keyword evidence="2" id="KW-0472">Membrane</keyword>
<accession>A0A517T6G2</accession>
<name>A0A517T6G2_9PLAN</name>
<dbReference type="Pfam" id="PF09527">
    <property type="entry name" value="ATPase_gene1"/>
    <property type="match status" value="1"/>
</dbReference>
<evidence type="ECO:0000256" key="1">
    <source>
        <dbReference type="SAM" id="MobiDB-lite"/>
    </source>
</evidence>
<keyword evidence="2" id="KW-0812">Transmembrane</keyword>
<keyword evidence="4" id="KW-1185">Reference proteome</keyword>
<proteinExistence type="predicted"/>
<feature type="region of interest" description="Disordered" evidence="1">
    <location>
        <begin position="49"/>
        <end position="69"/>
    </location>
</feature>
<organism evidence="3 4">
    <name type="scientific">Calycomorphotria hydatis</name>
    <dbReference type="NCBI Taxonomy" id="2528027"/>
    <lineage>
        <taxon>Bacteria</taxon>
        <taxon>Pseudomonadati</taxon>
        <taxon>Planctomycetota</taxon>
        <taxon>Planctomycetia</taxon>
        <taxon>Planctomycetales</taxon>
        <taxon>Planctomycetaceae</taxon>
        <taxon>Calycomorphotria</taxon>
    </lineage>
</organism>
<evidence type="ECO:0000313" key="3">
    <source>
        <dbReference type="EMBL" id="QDT63964.1"/>
    </source>
</evidence>
<dbReference type="KEGG" id="chya:V22_11940"/>
<gene>
    <name evidence="3" type="ORF">V22_11940</name>
</gene>
<protein>
    <submittedName>
        <fullName evidence="3">F0F1-ATPase subunit (ATPase_gene1)</fullName>
    </submittedName>
</protein>
<sequence length="69" mass="7810">MALPPLLGYWLDLKFNTQPWLTVILAFFGFAVSMMHLMQMVMQMQADSNKFQGESKQHASESEGRTGGE</sequence>
<feature type="compositionally biased region" description="Basic and acidic residues" evidence="1">
    <location>
        <begin position="53"/>
        <end position="69"/>
    </location>
</feature>
<dbReference type="EMBL" id="CP036316">
    <property type="protein sequence ID" value="QDT63964.1"/>
    <property type="molecule type" value="Genomic_DNA"/>
</dbReference>
<evidence type="ECO:0000256" key="2">
    <source>
        <dbReference type="SAM" id="Phobius"/>
    </source>
</evidence>